<sequence length="188" mass="21336">MADPPPEQPSTSDSVDAHIFGEGGGLRADHPLLRRAQEALRSQFEANRSRLQEELREKANALKQAKAKREALGVELYGFQQNLAKLQLALEQTHQTYQVINRAREQCEEQLGQLRQQMAAEEGDTKGERGRVERFQLELDRLGATLKQVEEYNEAMKGEIAVTRRAAYAAEEAVQKLEKAKMEQDFSR</sequence>
<feature type="region of interest" description="Disordered" evidence="2">
    <location>
        <begin position="1"/>
        <end position="28"/>
    </location>
</feature>
<dbReference type="GO" id="GO:0005737">
    <property type="term" value="C:cytoplasm"/>
    <property type="evidence" value="ECO:0007669"/>
    <property type="project" value="TreeGrafter"/>
</dbReference>
<reference evidence="4" key="1">
    <citation type="journal article" date="2016" name="Nat. Commun.">
        <title>The Gonium pectorale genome demonstrates co-option of cell cycle regulation during the evolution of multicellularity.</title>
        <authorList>
            <person name="Hanschen E.R."/>
            <person name="Marriage T.N."/>
            <person name="Ferris P.J."/>
            <person name="Hamaji T."/>
            <person name="Toyoda A."/>
            <person name="Fujiyama A."/>
            <person name="Neme R."/>
            <person name="Noguchi H."/>
            <person name="Minakuchi Y."/>
            <person name="Suzuki M."/>
            <person name="Kawai-Toyooka H."/>
            <person name="Smith D.R."/>
            <person name="Sparks H."/>
            <person name="Anderson J."/>
            <person name="Bakaric R."/>
            <person name="Luria V."/>
            <person name="Karger A."/>
            <person name="Kirschner M.W."/>
            <person name="Durand P.M."/>
            <person name="Michod R.E."/>
            <person name="Nozaki H."/>
            <person name="Olson B.J."/>
        </authorList>
    </citation>
    <scope>NUCLEOTIDE SEQUENCE [LARGE SCALE GENOMIC DNA]</scope>
    <source>
        <strain evidence="4">NIES-2863</strain>
    </source>
</reference>
<dbReference type="AlphaFoldDB" id="A0A150FUI5"/>
<dbReference type="PANTHER" id="PTHR16275:SF8">
    <property type="entry name" value="COILED-COIL DOMAIN-CONTAINING PROTEIN 40"/>
    <property type="match status" value="1"/>
</dbReference>
<organism evidence="3 4">
    <name type="scientific">Gonium pectorale</name>
    <name type="common">Green alga</name>
    <dbReference type="NCBI Taxonomy" id="33097"/>
    <lineage>
        <taxon>Eukaryota</taxon>
        <taxon>Viridiplantae</taxon>
        <taxon>Chlorophyta</taxon>
        <taxon>core chlorophytes</taxon>
        <taxon>Chlorophyceae</taxon>
        <taxon>CS clade</taxon>
        <taxon>Chlamydomonadales</taxon>
        <taxon>Volvocaceae</taxon>
        <taxon>Gonium</taxon>
    </lineage>
</organism>
<dbReference type="Proteomes" id="UP000075714">
    <property type="component" value="Unassembled WGS sequence"/>
</dbReference>
<dbReference type="STRING" id="33097.A0A150FUI5"/>
<dbReference type="OrthoDB" id="188741at2759"/>
<feature type="coiled-coil region" evidence="1">
    <location>
        <begin position="34"/>
        <end position="152"/>
    </location>
</feature>
<accession>A0A150FUI5</accession>
<evidence type="ECO:0000256" key="2">
    <source>
        <dbReference type="SAM" id="MobiDB-lite"/>
    </source>
</evidence>
<keyword evidence="4" id="KW-1185">Reference proteome</keyword>
<dbReference type="EMBL" id="LSYV01000617">
    <property type="protein sequence ID" value="KXZ41238.1"/>
    <property type="molecule type" value="Genomic_DNA"/>
</dbReference>
<proteinExistence type="predicted"/>
<evidence type="ECO:0000313" key="3">
    <source>
        <dbReference type="EMBL" id="KXZ41238.1"/>
    </source>
</evidence>
<name>A0A150FUI5_GONPE</name>
<keyword evidence="1" id="KW-0175">Coiled coil</keyword>
<dbReference type="PANTHER" id="PTHR16275">
    <property type="entry name" value="COILED-COIL DOMAIN-CONTAINING PROTEIN 40"/>
    <property type="match status" value="1"/>
</dbReference>
<evidence type="ECO:0000256" key="1">
    <source>
        <dbReference type="SAM" id="Coils"/>
    </source>
</evidence>
<protein>
    <submittedName>
        <fullName evidence="3">Uncharacterized protein</fullName>
    </submittedName>
</protein>
<dbReference type="GO" id="GO:0035082">
    <property type="term" value="P:axoneme assembly"/>
    <property type="evidence" value="ECO:0007669"/>
    <property type="project" value="InterPro"/>
</dbReference>
<dbReference type="InterPro" id="IPR037386">
    <property type="entry name" value="CCDC40"/>
</dbReference>
<evidence type="ECO:0000313" key="4">
    <source>
        <dbReference type="Proteomes" id="UP000075714"/>
    </source>
</evidence>
<gene>
    <name evidence="3" type="ORF">GPECTOR_620g711</name>
</gene>
<comment type="caution">
    <text evidence="3">The sequence shown here is derived from an EMBL/GenBank/DDBJ whole genome shotgun (WGS) entry which is preliminary data.</text>
</comment>